<keyword evidence="4 10" id="KW-0812">Transmembrane</keyword>
<feature type="transmembrane region" description="Helical" evidence="10">
    <location>
        <begin position="339"/>
        <end position="367"/>
    </location>
</feature>
<dbReference type="FunCoup" id="A0A066W1Y1">
    <property type="interactions" value="39"/>
</dbReference>
<feature type="compositionally biased region" description="Low complexity" evidence="9">
    <location>
        <begin position="568"/>
        <end position="577"/>
    </location>
</feature>
<dbReference type="Pfam" id="PF00230">
    <property type="entry name" value="MIP"/>
    <property type="match status" value="1"/>
</dbReference>
<evidence type="ECO:0000256" key="7">
    <source>
        <dbReference type="ARBA" id="ARBA00023136"/>
    </source>
</evidence>
<evidence type="ECO:0000313" key="11">
    <source>
        <dbReference type="EMBL" id="KDN45089.1"/>
    </source>
</evidence>
<keyword evidence="6 10" id="KW-1133">Transmembrane helix</keyword>
<comment type="subcellular location">
    <subcellularLocation>
        <location evidence="1">Membrane</location>
        <topology evidence="1">Multi-pass membrane protein</topology>
    </subcellularLocation>
</comment>
<dbReference type="GO" id="GO:0005886">
    <property type="term" value="C:plasma membrane"/>
    <property type="evidence" value="ECO:0007669"/>
    <property type="project" value="TreeGrafter"/>
</dbReference>
<accession>A0A066W1Y1</accession>
<dbReference type="RefSeq" id="XP_013243051.1">
    <property type="nucleotide sequence ID" value="XM_013387597.1"/>
</dbReference>
<evidence type="ECO:0000256" key="6">
    <source>
        <dbReference type="ARBA" id="ARBA00022989"/>
    </source>
</evidence>
<dbReference type="GeneID" id="25264512"/>
<reference evidence="11 12" key="1">
    <citation type="submission" date="2014-05" db="EMBL/GenBank/DDBJ databases">
        <title>Draft genome sequence of a rare smut relative, Tilletiaria anomala UBC 951.</title>
        <authorList>
            <consortium name="DOE Joint Genome Institute"/>
            <person name="Toome M."/>
            <person name="Kuo A."/>
            <person name="Henrissat B."/>
            <person name="Lipzen A."/>
            <person name="Tritt A."/>
            <person name="Yoshinaga Y."/>
            <person name="Zane M."/>
            <person name="Barry K."/>
            <person name="Grigoriev I.V."/>
            <person name="Spatafora J.W."/>
            <person name="Aimea M.C."/>
        </authorList>
    </citation>
    <scope>NUCLEOTIDE SEQUENCE [LARGE SCALE GENOMIC DNA]</scope>
    <source>
        <strain evidence="11 12">UBC 951</strain>
    </source>
</reference>
<dbReference type="InterPro" id="IPR050363">
    <property type="entry name" value="MIP/Aquaporin"/>
</dbReference>
<feature type="region of interest" description="Disordered" evidence="9">
    <location>
        <begin position="1"/>
        <end position="55"/>
    </location>
</feature>
<dbReference type="Proteomes" id="UP000027361">
    <property type="component" value="Unassembled WGS sequence"/>
</dbReference>
<feature type="region of interest" description="Disordered" evidence="9">
    <location>
        <begin position="125"/>
        <end position="160"/>
    </location>
</feature>
<dbReference type="InParanoid" id="A0A066W1Y1"/>
<dbReference type="Gene3D" id="1.20.1080.10">
    <property type="entry name" value="Glycerol uptake facilitator protein"/>
    <property type="match status" value="1"/>
</dbReference>
<dbReference type="OMA" id="WAAIRYK"/>
<proteinExistence type="inferred from homology"/>
<sequence length="590" mass="63916">MSDESRSKGQSVDLHPGVPMHEPAGATPLTMSSGPDEDKESLLQLPSNLPSTNHSQVKLVQERAADGTTQHVEPGQKAKGEVMQDVKTTKMYVKDKQPAYSLGHTKNAPSLGYVDHGNLIGVAHAFPNRNGGNSRADTAGEPTASNPGSRRGSQDLNLNGPNERQLLVEQLRAIIHEEVQMANRGHAQDLKAETEDQLKAAVEEITNKPARSGDNTDEHSQGAKGGNNAHISTRDAASDYTKAEILPQQRHDGAVMALRAVADGVEAEMRENDADVNDDADFPNPWAKLRYHMREPFAEFLGCFILMIFGDGINNQVFLSQMVDPASQKGNYLSISLGWGIATMFGVATAGGISGGLINPAVTLALAVWRGFPWKKVPIYIAAQIAGAYAGSMCIYGLYVNATRMVDPNQTKATAQLYTTFPADFITTPSTRITGFYNEILATAVLLIIVLGIGDANNTPPVDGMAPLVLMWAITGIGATMGWQTAYALNPARDLGPRLMLYTVGYSPDLLWTFDAWYWLIVPLLGTLVGAQVGCFIYDSLIYTGAESPMNKRWQFSDLGRMRRRRQTASARRPSTSPALDTIETAESKV</sequence>
<evidence type="ECO:0000256" key="10">
    <source>
        <dbReference type="SAM" id="Phobius"/>
    </source>
</evidence>
<dbReference type="CDD" id="cd00333">
    <property type="entry name" value="MIP"/>
    <property type="match status" value="1"/>
</dbReference>
<dbReference type="InterPro" id="IPR023271">
    <property type="entry name" value="Aquaporin-like"/>
</dbReference>
<feature type="transmembrane region" description="Helical" evidence="10">
    <location>
        <begin position="297"/>
        <end position="319"/>
    </location>
</feature>
<evidence type="ECO:0000256" key="5">
    <source>
        <dbReference type="ARBA" id="ARBA00022737"/>
    </source>
</evidence>
<feature type="transmembrane region" description="Helical" evidence="10">
    <location>
        <begin position="468"/>
        <end position="489"/>
    </location>
</feature>
<keyword evidence="12" id="KW-1185">Reference proteome</keyword>
<dbReference type="InterPro" id="IPR000425">
    <property type="entry name" value="MIP"/>
</dbReference>
<evidence type="ECO:0000256" key="9">
    <source>
        <dbReference type="SAM" id="MobiDB-lite"/>
    </source>
</evidence>
<dbReference type="OrthoDB" id="3222at2759"/>
<evidence type="ECO:0000256" key="4">
    <source>
        <dbReference type="ARBA" id="ARBA00022692"/>
    </source>
</evidence>
<comment type="similarity">
    <text evidence="2">Belongs to the MIP/aquaporin (TC 1.A.8) family.</text>
</comment>
<dbReference type="PANTHER" id="PTHR43829">
    <property type="entry name" value="AQUAPORIN OR AQUAGLYCEROPORIN RELATED"/>
    <property type="match status" value="1"/>
</dbReference>
<keyword evidence="7 10" id="KW-0472">Membrane</keyword>
<evidence type="ECO:0000256" key="2">
    <source>
        <dbReference type="ARBA" id="ARBA00006175"/>
    </source>
</evidence>
<comment type="catalytic activity">
    <reaction evidence="8">
        <text>H2O(in) = H2O(out)</text>
        <dbReference type="Rhea" id="RHEA:29667"/>
        <dbReference type="ChEBI" id="CHEBI:15377"/>
    </reaction>
</comment>
<evidence type="ECO:0000256" key="3">
    <source>
        <dbReference type="ARBA" id="ARBA00022448"/>
    </source>
</evidence>
<dbReference type="EMBL" id="JMSN01000045">
    <property type="protein sequence ID" value="KDN45089.1"/>
    <property type="molecule type" value="Genomic_DNA"/>
</dbReference>
<dbReference type="SUPFAM" id="SSF81338">
    <property type="entry name" value="Aquaporin-like"/>
    <property type="match status" value="1"/>
</dbReference>
<dbReference type="PANTHER" id="PTHR43829:SF9">
    <property type="entry name" value="AQUAPORIN-9"/>
    <property type="match status" value="1"/>
</dbReference>
<dbReference type="AlphaFoldDB" id="A0A066W1Y1"/>
<protein>
    <submittedName>
        <fullName evidence="11">Aquaporin-like protein</fullName>
    </submittedName>
</protein>
<name>A0A066W1Y1_TILAU</name>
<dbReference type="STRING" id="1037660.A0A066W1Y1"/>
<evidence type="ECO:0000313" key="12">
    <source>
        <dbReference type="Proteomes" id="UP000027361"/>
    </source>
</evidence>
<dbReference type="GO" id="GO:0015250">
    <property type="term" value="F:water channel activity"/>
    <property type="evidence" value="ECO:0007669"/>
    <property type="project" value="TreeGrafter"/>
</dbReference>
<gene>
    <name evidence="11" type="ORF">K437DRAFT_256746</name>
</gene>
<organism evidence="11 12">
    <name type="scientific">Tilletiaria anomala (strain ATCC 24038 / CBS 436.72 / UBC 951)</name>
    <dbReference type="NCBI Taxonomy" id="1037660"/>
    <lineage>
        <taxon>Eukaryota</taxon>
        <taxon>Fungi</taxon>
        <taxon>Dikarya</taxon>
        <taxon>Basidiomycota</taxon>
        <taxon>Ustilaginomycotina</taxon>
        <taxon>Exobasidiomycetes</taxon>
        <taxon>Georgefischeriales</taxon>
        <taxon>Tilletiariaceae</taxon>
        <taxon>Tilletiaria</taxon>
    </lineage>
</organism>
<evidence type="ECO:0000256" key="8">
    <source>
        <dbReference type="ARBA" id="ARBA00034651"/>
    </source>
</evidence>
<keyword evidence="5" id="KW-0677">Repeat</keyword>
<feature type="transmembrane region" description="Helical" evidence="10">
    <location>
        <begin position="436"/>
        <end position="456"/>
    </location>
</feature>
<dbReference type="NCBIfam" id="TIGR00861">
    <property type="entry name" value="MIP"/>
    <property type="match status" value="1"/>
</dbReference>
<evidence type="ECO:0000256" key="1">
    <source>
        <dbReference type="ARBA" id="ARBA00004141"/>
    </source>
</evidence>
<dbReference type="GO" id="GO:0015254">
    <property type="term" value="F:glycerol channel activity"/>
    <property type="evidence" value="ECO:0007669"/>
    <property type="project" value="TreeGrafter"/>
</dbReference>
<dbReference type="HOGENOM" id="CLU_447735_0_0_1"/>
<dbReference type="PRINTS" id="PR00783">
    <property type="entry name" value="MINTRINSICP"/>
</dbReference>
<feature type="transmembrane region" description="Helical" evidence="10">
    <location>
        <begin position="516"/>
        <end position="543"/>
    </location>
</feature>
<comment type="caution">
    <text evidence="11">The sequence shown here is derived from an EMBL/GenBank/DDBJ whole genome shotgun (WGS) entry which is preliminary data.</text>
</comment>
<feature type="compositionally biased region" description="Polar residues" evidence="9">
    <location>
        <begin position="44"/>
        <end position="55"/>
    </location>
</feature>
<keyword evidence="3" id="KW-0813">Transport</keyword>
<feature type="region of interest" description="Disordered" evidence="9">
    <location>
        <begin position="206"/>
        <end position="231"/>
    </location>
</feature>
<feature type="transmembrane region" description="Helical" evidence="10">
    <location>
        <begin position="379"/>
        <end position="399"/>
    </location>
</feature>
<feature type="region of interest" description="Disordered" evidence="9">
    <location>
        <begin position="565"/>
        <end position="590"/>
    </location>
</feature>